<sequence>MSCSLIEELIGSWIIANLQEASRVSVKTLPVSLLDNNSLSDCLIDEQGTYQYFANPNQEPLWKCSEKMFNLLENNDKGQSVVEAALGLIELPQEAGLNLNDLPEEAALGLIELPQEAGLNLNELPQEAGLNLNELPQEAGLGLNDIPQEAGLGLNENPQEAGLNLNEIPQEEDALDFDAPEEDALEEEEEGVGPKPELTNEQRFGVYFALEVIKCRDGSIQMHDKELIAVMLNTSVRTIERIWLKALGQIARNEEVDVSNQKKGNVGRKKKDLDLPSVATVPLNQRRTIRGLARSLGVRRSTLHRRFKLGFLRRHSSRLKPSMTLSNKLKRLQFYEKWFYMTKVKNNYYLLPEESVPLRTVHNKNNIGKVMFLTAVAKPRYGEGGVVIFDGKIGTWAFVQETPAKKKSRRRPRGTIELKPLKVTRNVMREFICEKVVLAIQDQWPDEDIGRTILIQQDNAKPHLLPSDISFRRAVAATNLDIQLMNQPPNSPDLNVLDLCFFRSLESLTDNRAPGTIKELIEGVEEEFHNYDVDMLSRSFITLQYIMIGVMEVGGGIGYAMPHNHKERRQAEG</sequence>
<evidence type="ECO:0000313" key="1">
    <source>
        <dbReference type="EnsemblPlants" id="AVESA.00010b.r2.2CG0263380.1.CDS"/>
    </source>
</evidence>
<reference evidence="1" key="1">
    <citation type="submission" date="2021-05" db="EMBL/GenBank/DDBJ databases">
        <authorList>
            <person name="Scholz U."/>
            <person name="Mascher M."/>
            <person name="Fiebig A."/>
        </authorList>
    </citation>
    <scope>NUCLEOTIDE SEQUENCE [LARGE SCALE GENOMIC DNA]</scope>
</reference>
<proteinExistence type="predicted"/>
<name>A0ACD5UJL4_AVESA</name>
<accession>A0ACD5UJL4</accession>
<protein>
    <submittedName>
        <fullName evidence="1">Uncharacterized protein</fullName>
    </submittedName>
</protein>
<evidence type="ECO:0000313" key="2">
    <source>
        <dbReference type="Proteomes" id="UP001732700"/>
    </source>
</evidence>
<dbReference type="Proteomes" id="UP001732700">
    <property type="component" value="Chromosome 2C"/>
</dbReference>
<keyword evidence="2" id="KW-1185">Reference proteome</keyword>
<organism evidence="1 2">
    <name type="scientific">Avena sativa</name>
    <name type="common">Oat</name>
    <dbReference type="NCBI Taxonomy" id="4498"/>
    <lineage>
        <taxon>Eukaryota</taxon>
        <taxon>Viridiplantae</taxon>
        <taxon>Streptophyta</taxon>
        <taxon>Embryophyta</taxon>
        <taxon>Tracheophyta</taxon>
        <taxon>Spermatophyta</taxon>
        <taxon>Magnoliopsida</taxon>
        <taxon>Liliopsida</taxon>
        <taxon>Poales</taxon>
        <taxon>Poaceae</taxon>
        <taxon>BOP clade</taxon>
        <taxon>Pooideae</taxon>
        <taxon>Poodae</taxon>
        <taxon>Poeae</taxon>
        <taxon>Poeae Chloroplast Group 1 (Aveneae type)</taxon>
        <taxon>Aveninae</taxon>
        <taxon>Avena</taxon>
    </lineage>
</organism>
<dbReference type="EnsemblPlants" id="AVESA.00010b.r2.2CG0263380.1">
    <property type="protein sequence ID" value="AVESA.00010b.r2.2CG0263380.1.CDS"/>
    <property type="gene ID" value="AVESA.00010b.r2.2CG0263380"/>
</dbReference>
<reference evidence="1" key="2">
    <citation type="submission" date="2025-09" db="UniProtKB">
        <authorList>
            <consortium name="EnsemblPlants"/>
        </authorList>
    </citation>
    <scope>IDENTIFICATION</scope>
</reference>